<dbReference type="PANTHER" id="PTHR43827">
    <property type="entry name" value="2,5-DIKETO-D-GLUCONIC ACID REDUCTASE"/>
    <property type="match status" value="1"/>
</dbReference>
<name>A0AAV8X2S0_9CUCU</name>
<feature type="domain" description="NADP-dependent oxidoreductase" evidence="1">
    <location>
        <begin position="18"/>
        <end position="85"/>
    </location>
</feature>
<dbReference type="Pfam" id="PF00248">
    <property type="entry name" value="Aldo_ket_red"/>
    <property type="match status" value="1"/>
</dbReference>
<evidence type="ECO:0000259" key="1">
    <source>
        <dbReference type="Pfam" id="PF00248"/>
    </source>
</evidence>
<proteinExistence type="predicted"/>
<comment type="caution">
    <text evidence="2">The sequence shown here is derived from an EMBL/GenBank/DDBJ whole genome shotgun (WGS) entry which is preliminary data.</text>
</comment>
<dbReference type="InterPro" id="IPR023210">
    <property type="entry name" value="NADP_OxRdtase_dom"/>
</dbReference>
<keyword evidence="3" id="KW-1185">Reference proteome</keyword>
<evidence type="ECO:0000313" key="2">
    <source>
        <dbReference type="EMBL" id="KAJ8932850.1"/>
    </source>
</evidence>
<organism evidence="2 3">
    <name type="scientific">Aromia moschata</name>
    <dbReference type="NCBI Taxonomy" id="1265417"/>
    <lineage>
        <taxon>Eukaryota</taxon>
        <taxon>Metazoa</taxon>
        <taxon>Ecdysozoa</taxon>
        <taxon>Arthropoda</taxon>
        <taxon>Hexapoda</taxon>
        <taxon>Insecta</taxon>
        <taxon>Pterygota</taxon>
        <taxon>Neoptera</taxon>
        <taxon>Endopterygota</taxon>
        <taxon>Coleoptera</taxon>
        <taxon>Polyphaga</taxon>
        <taxon>Cucujiformia</taxon>
        <taxon>Chrysomeloidea</taxon>
        <taxon>Cerambycidae</taxon>
        <taxon>Cerambycinae</taxon>
        <taxon>Callichromatini</taxon>
        <taxon>Aromia</taxon>
    </lineage>
</organism>
<gene>
    <name evidence="2" type="ORF">NQ318_012478</name>
</gene>
<reference evidence="2" key="1">
    <citation type="journal article" date="2023" name="Insect Mol. Biol.">
        <title>Genome sequencing provides insights into the evolution of gene families encoding plant cell wall-degrading enzymes in longhorned beetles.</title>
        <authorList>
            <person name="Shin N.R."/>
            <person name="Okamura Y."/>
            <person name="Kirsch R."/>
            <person name="Pauchet Y."/>
        </authorList>
    </citation>
    <scope>NUCLEOTIDE SEQUENCE</scope>
    <source>
        <strain evidence="2">AMC_N1</strain>
    </source>
</reference>
<dbReference type="GO" id="GO:0016491">
    <property type="term" value="F:oxidoreductase activity"/>
    <property type="evidence" value="ECO:0007669"/>
    <property type="project" value="InterPro"/>
</dbReference>
<dbReference type="InterPro" id="IPR020471">
    <property type="entry name" value="AKR"/>
</dbReference>
<dbReference type="PANTHER" id="PTHR43827:SF14">
    <property type="entry name" value="NADP-DEPENDENT OXIDOREDUCTASE DOMAIN-CONTAINING PROTEIN"/>
    <property type="match status" value="1"/>
</dbReference>
<dbReference type="Proteomes" id="UP001162162">
    <property type="component" value="Unassembled WGS sequence"/>
</dbReference>
<dbReference type="SUPFAM" id="SSF51430">
    <property type="entry name" value="NAD(P)-linked oxidoreductase"/>
    <property type="match status" value="1"/>
</dbReference>
<dbReference type="AlphaFoldDB" id="A0AAV8X2S0"/>
<dbReference type="InterPro" id="IPR036812">
    <property type="entry name" value="NAD(P)_OxRdtase_dom_sf"/>
</dbReference>
<protein>
    <recommendedName>
        <fullName evidence="1">NADP-dependent oxidoreductase domain-containing protein</fullName>
    </recommendedName>
</protein>
<sequence>MTAKISFDMPGGLKIPAIGLGTWQATDESELETALNAALEIGYRHIDTAFVYQNEAVIKWVLKQWLSLKTEREDLFITTKLPMNGVHQDQEWRCS</sequence>
<evidence type="ECO:0000313" key="3">
    <source>
        <dbReference type="Proteomes" id="UP001162162"/>
    </source>
</evidence>
<accession>A0AAV8X2S0</accession>
<dbReference type="EMBL" id="JAPWTK010001353">
    <property type="protein sequence ID" value="KAJ8932850.1"/>
    <property type="molecule type" value="Genomic_DNA"/>
</dbReference>
<dbReference type="Gene3D" id="3.20.20.100">
    <property type="entry name" value="NADP-dependent oxidoreductase domain"/>
    <property type="match status" value="1"/>
</dbReference>